<feature type="transmembrane region" description="Helical" evidence="7">
    <location>
        <begin position="190"/>
        <end position="208"/>
    </location>
</feature>
<dbReference type="InterPro" id="IPR000515">
    <property type="entry name" value="MetI-like"/>
</dbReference>
<evidence type="ECO:0000256" key="4">
    <source>
        <dbReference type="ARBA" id="ARBA00022692"/>
    </source>
</evidence>
<accession>A0A3P5WLA3</accession>
<feature type="transmembrane region" description="Helical" evidence="7">
    <location>
        <begin position="35"/>
        <end position="52"/>
    </location>
</feature>
<dbReference type="PANTHER" id="PTHR47737:SF1">
    <property type="entry name" value="GLYCINE BETAINE_PROLINE BETAINE TRANSPORT SYSTEM PERMEASE PROTEIN PROW"/>
    <property type="match status" value="1"/>
</dbReference>
<dbReference type="Gene3D" id="1.10.3720.10">
    <property type="entry name" value="MetI-like"/>
    <property type="match status" value="1"/>
</dbReference>
<evidence type="ECO:0000313" key="10">
    <source>
        <dbReference type="Proteomes" id="UP000277498"/>
    </source>
</evidence>
<comment type="subcellular location">
    <subcellularLocation>
        <location evidence="1 7">Cell membrane</location>
        <topology evidence="1 7">Multi-pass membrane protein</topology>
    </subcellularLocation>
</comment>
<dbReference type="FunFam" id="1.10.3720.10:FF:000001">
    <property type="entry name" value="Glycine betaine ABC transporter, permease"/>
    <property type="match status" value="1"/>
</dbReference>
<dbReference type="CDD" id="cd06261">
    <property type="entry name" value="TM_PBP2"/>
    <property type="match status" value="1"/>
</dbReference>
<name>A0A3P5WLA3_9RHOB</name>
<dbReference type="GO" id="GO:0015871">
    <property type="term" value="P:choline transport"/>
    <property type="evidence" value="ECO:0007669"/>
    <property type="project" value="TreeGrafter"/>
</dbReference>
<dbReference type="PANTHER" id="PTHR47737">
    <property type="entry name" value="GLYCINE BETAINE/PROLINE BETAINE TRANSPORT SYSTEM PERMEASE PROTEIN PROW"/>
    <property type="match status" value="1"/>
</dbReference>
<comment type="similarity">
    <text evidence="7">Belongs to the binding-protein-dependent transport system permease family.</text>
</comment>
<organism evidence="9 10">
    <name type="scientific">Pseudogemmobacter humi</name>
    <dbReference type="NCBI Taxonomy" id="2483812"/>
    <lineage>
        <taxon>Bacteria</taxon>
        <taxon>Pseudomonadati</taxon>
        <taxon>Pseudomonadota</taxon>
        <taxon>Alphaproteobacteria</taxon>
        <taxon>Rhodobacterales</taxon>
        <taxon>Paracoccaceae</taxon>
        <taxon>Pseudogemmobacter</taxon>
    </lineage>
</organism>
<dbReference type="GO" id="GO:0043190">
    <property type="term" value="C:ATP-binding cassette (ABC) transporter complex"/>
    <property type="evidence" value="ECO:0007669"/>
    <property type="project" value="TreeGrafter"/>
</dbReference>
<evidence type="ECO:0000256" key="2">
    <source>
        <dbReference type="ARBA" id="ARBA00022448"/>
    </source>
</evidence>
<keyword evidence="4 7" id="KW-0812">Transmembrane</keyword>
<dbReference type="SUPFAM" id="SSF161098">
    <property type="entry name" value="MetI-like"/>
    <property type="match status" value="1"/>
</dbReference>
<keyword evidence="2 7" id="KW-0813">Transport</keyword>
<evidence type="ECO:0000259" key="8">
    <source>
        <dbReference type="PROSITE" id="PS50928"/>
    </source>
</evidence>
<feature type="transmembrane region" description="Helical" evidence="7">
    <location>
        <begin position="214"/>
        <end position="237"/>
    </location>
</feature>
<dbReference type="InterPro" id="IPR035906">
    <property type="entry name" value="MetI-like_sf"/>
</dbReference>
<dbReference type="Pfam" id="PF00528">
    <property type="entry name" value="BPD_transp_1"/>
    <property type="match status" value="1"/>
</dbReference>
<reference evidence="9 10" key="1">
    <citation type="submission" date="2018-11" db="EMBL/GenBank/DDBJ databases">
        <authorList>
            <person name="Criscuolo A."/>
        </authorList>
    </citation>
    <scope>NUCLEOTIDE SEQUENCE [LARGE SCALE GENOMIC DNA]</scope>
    <source>
        <strain evidence="9">ACIP111625</strain>
    </source>
</reference>
<evidence type="ECO:0000256" key="3">
    <source>
        <dbReference type="ARBA" id="ARBA00022475"/>
    </source>
</evidence>
<feature type="domain" description="ABC transmembrane type-1" evidence="8">
    <location>
        <begin position="211"/>
        <end position="390"/>
    </location>
</feature>
<dbReference type="Proteomes" id="UP000277498">
    <property type="component" value="Unassembled WGS sequence"/>
</dbReference>
<keyword evidence="3" id="KW-1003">Cell membrane</keyword>
<dbReference type="RefSeq" id="WP_124084836.1">
    <property type="nucleotide sequence ID" value="NZ_UXAW01000033.1"/>
</dbReference>
<dbReference type="GO" id="GO:0005275">
    <property type="term" value="F:amine transmembrane transporter activity"/>
    <property type="evidence" value="ECO:0007669"/>
    <property type="project" value="TreeGrafter"/>
</dbReference>
<dbReference type="PROSITE" id="PS50928">
    <property type="entry name" value="ABC_TM1"/>
    <property type="match status" value="1"/>
</dbReference>
<keyword evidence="5 7" id="KW-1133">Transmembrane helix</keyword>
<protein>
    <submittedName>
        <fullName evidence="9">Glycine betaine transport system permease protein OpuAB</fullName>
    </submittedName>
</protein>
<proteinExistence type="inferred from homology"/>
<evidence type="ECO:0000313" key="9">
    <source>
        <dbReference type="EMBL" id="VDC20260.1"/>
    </source>
</evidence>
<gene>
    <name evidence="9" type="primary">opuAB_2</name>
    <name evidence="9" type="ORF">XINFAN_00400</name>
</gene>
<dbReference type="OrthoDB" id="9815258at2"/>
<feature type="transmembrane region" description="Helical" evidence="7">
    <location>
        <begin position="249"/>
        <end position="271"/>
    </location>
</feature>
<feature type="transmembrane region" description="Helical" evidence="7">
    <location>
        <begin position="337"/>
        <end position="358"/>
    </location>
</feature>
<sequence>MSRTDEVNMHISSGAPILWRGLVAPVSCAREGRRVRFGLVAVADCLALALLLNGRFLAGGAVLAGVRAVLVAADLAGFGRGAAQPETAPWRLAILAWLMALAAVLAAGLPGQPADWLRRFPSSRELFQSVSGGIDQVIRSLTQSLGPVFDQIRNVLNFLISAIEQGLGLLPWPVYFLFLGLMAWRRGGAGVLAVVWLCLGYLGLFGYWDKAIVTSALVLASLCVCMVIGIPLGILMAKNRVVGAVLEPVLDFMQTLPSFVYLLPAVAFFSIGKPPALMATVIFAMPPLIRLTALGIGQVPTYVREALYAHGATPMQCLVKAELPLALPSIRAGVNQCIMMSLAMVVIAALIGGGGLGYDVLFALQNVQHGQGLLAGIGIVACAMLFDRIMGRSRGPKDR</sequence>
<feature type="transmembrane region" description="Helical" evidence="7">
    <location>
        <begin position="155"/>
        <end position="178"/>
    </location>
</feature>
<dbReference type="AlphaFoldDB" id="A0A3P5WLA3"/>
<feature type="transmembrane region" description="Helical" evidence="7">
    <location>
        <begin position="90"/>
        <end position="109"/>
    </location>
</feature>
<evidence type="ECO:0000256" key="5">
    <source>
        <dbReference type="ARBA" id="ARBA00022989"/>
    </source>
</evidence>
<evidence type="ECO:0000256" key="1">
    <source>
        <dbReference type="ARBA" id="ARBA00004651"/>
    </source>
</evidence>
<feature type="transmembrane region" description="Helical" evidence="7">
    <location>
        <begin position="370"/>
        <end position="390"/>
    </location>
</feature>
<evidence type="ECO:0000256" key="7">
    <source>
        <dbReference type="RuleBase" id="RU363032"/>
    </source>
</evidence>
<keyword evidence="10" id="KW-1185">Reference proteome</keyword>
<keyword evidence="6 7" id="KW-0472">Membrane</keyword>
<dbReference type="GO" id="GO:0015226">
    <property type="term" value="F:carnitine transmembrane transporter activity"/>
    <property type="evidence" value="ECO:0007669"/>
    <property type="project" value="TreeGrafter"/>
</dbReference>
<dbReference type="EMBL" id="UXAW01000033">
    <property type="protein sequence ID" value="VDC20260.1"/>
    <property type="molecule type" value="Genomic_DNA"/>
</dbReference>
<dbReference type="GO" id="GO:0031460">
    <property type="term" value="P:glycine betaine transport"/>
    <property type="evidence" value="ECO:0007669"/>
    <property type="project" value="TreeGrafter"/>
</dbReference>
<evidence type="ECO:0000256" key="6">
    <source>
        <dbReference type="ARBA" id="ARBA00023136"/>
    </source>
</evidence>